<dbReference type="RefSeq" id="WP_116097139.1">
    <property type="nucleotide sequence ID" value="NZ_QNVU01000006.1"/>
</dbReference>
<protein>
    <submittedName>
        <fullName evidence="3">Uncharacterized protein</fullName>
    </submittedName>
</protein>
<dbReference type="Proteomes" id="UP000256924">
    <property type="component" value="Unassembled WGS sequence"/>
</dbReference>
<proteinExistence type="predicted"/>
<evidence type="ECO:0000256" key="2">
    <source>
        <dbReference type="SAM" id="Phobius"/>
    </source>
</evidence>
<feature type="transmembrane region" description="Helical" evidence="2">
    <location>
        <begin position="148"/>
        <end position="165"/>
    </location>
</feature>
<gene>
    <name evidence="3" type="ORF">DRF68_04770</name>
</gene>
<keyword evidence="2" id="KW-1133">Transmembrane helix</keyword>
<feature type="transmembrane region" description="Helical" evidence="2">
    <location>
        <begin position="121"/>
        <end position="142"/>
    </location>
</feature>
<keyword evidence="1" id="KW-0175">Coiled coil</keyword>
<comment type="caution">
    <text evidence="3">The sequence shown here is derived from an EMBL/GenBank/DDBJ whole genome shotgun (WGS) entry which is preliminary data.</text>
</comment>
<evidence type="ECO:0000256" key="1">
    <source>
        <dbReference type="SAM" id="Coils"/>
    </source>
</evidence>
<evidence type="ECO:0000313" key="3">
    <source>
        <dbReference type="EMBL" id="REC51885.1"/>
    </source>
</evidence>
<dbReference type="EMBL" id="QNVU01000006">
    <property type="protein sequence ID" value="REC51885.1"/>
    <property type="molecule type" value="Genomic_DNA"/>
</dbReference>
<keyword evidence="2" id="KW-0472">Membrane</keyword>
<evidence type="ECO:0000313" key="4">
    <source>
        <dbReference type="Proteomes" id="UP000256924"/>
    </source>
</evidence>
<reference evidence="3 4" key="1">
    <citation type="journal article" date="2004" name="Emerg. Infect. Dis.">
        <title>Amoebae-resisting bacteria isolated from human nasal swabs by amoebal coculture.</title>
        <authorList>
            <person name="Greub G."/>
            <person name="La Scola B."/>
            <person name="Raoult D."/>
        </authorList>
    </citation>
    <scope>NUCLEOTIDE SEQUENCE [LARGE SCALE GENOMIC DNA]</scope>
    <source>
        <strain evidence="3 4">CCUG 51329</strain>
    </source>
</reference>
<accession>A0A3D9BED6</accession>
<feature type="transmembrane region" description="Helical" evidence="2">
    <location>
        <begin position="177"/>
        <end position="197"/>
    </location>
</feature>
<organism evidence="3 4">
    <name type="scientific">Candidatus Chryseobacterium massiliense</name>
    <dbReference type="NCBI Taxonomy" id="204089"/>
    <lineage>
        <taxon>Bacteria</taxon>
        <taxon>Pseudomonadati</taxon>
        <taxon>Bacteroidota</taxon>
        <taxon>Flavobacteriia</taxon>
        <taxon>Flavobacteriales</taxon>
        <taxon>Weeksellaceae</taxon>
        <taxon>Chryseobacterium group</taxon>
        <taxon>Chryseobacterium</taxon>
    </lineage>
</organism>
<sequence length="207" mass="23720">MLDELIERYSKYSDSELMNVYKNKSGYTEDARKALEIVIENKGGFNTLKERYNELIKKEEEKRRLHRKANQLYKKGNTKNDINSIIHSEMLSTEEIQEITDLVSSRIEAEKKDVEIKTSTYIGSILGGILGGTIGGVLWGLQLIYSGHIFYLFAIGLVIISYGFIKFFTKQSKNNIVVLILTVISVFYALILGFYIYQIFGYRGPES</sequence>
<keyword evidence="2" id="KW-0812">Transmembrane</keyword>
<name>A0A3D9BED6_9FLAO</name>
<dbReference type="AlphaFoldDB" id="A0A3D9BED6"/>
<feature type="coiled-coil region" evidence="1">
    <location>
        <begin position="48"/>
        <end position="75"/>
    </location>
</feature>
<keyword evidence="4" id="KW-1185">Reference proteome</keyword>